<feature type="non-terminal residue" evidence="1">
    <location>
        <position position="1"/>
    </location>
</feature>
<comment type="caution">
    <text evidence="1">The sequence shown here is derived from an EMBL/GenBank/DDBJ whole genome shotgun (WGS) entry which is preliminary data.</text>
</comment>
<accession>A0A9D1FXS3</accession>
<dbReference type="Proteomes" id="UP000824139">
    <property type="component" value="Unassembled WGS sequence"/>
</dbReference>
<dbReference type="EMBL" id="DVJO01000159">
    <property type="protein sequence ID" value="HIS83386.1"/>
    <property type="molecule type" value="Genomic_DNA"/>
</dbReference>
<dbReference type="AlphaFoldDB" id="A0A9D1FXS3"/>
<sequence length="306" mass="35137">DIFRKTFVSTQKEIAAVFENDKAADGVAGNLPKNWISKINAKTEEEKNQIIKKVLLAFRAAIKHLKPYNAPEQSKEYSIRKVQLENKRVKEASHFLTKALRHFGILSETGSVNFKRRKVHGAYINRGYVLREKSENPTLEKLFIKTFKKYNKEIIEANYNGTYSETAHGLNINELNCKYISKIYWGDVKGNYMATEYETPPKYSSPIVQFKKTYKTLQDFAKDFKSQTGLDITELIERGIRPGRTDWKGEFAPYDKCHIIMSYLQSELKKVGLYHGDLHKDNAIIGTDNNGKAIVKIIDIGGVMKR</sequence>
<dbReference type="InterPro" id="IPR011009">
    <property type="entry name" value="Kinase-like_dom_sf"/>
</dbReference>
<reference evidence="1" key="1">
    <citation type="submission" date="2020-10" db="EMBL/GenBank/DDBJ databases">
        <authorList>
            <person name="Gilroy R."/>
        </authorList>
    </citation>
    <scope>NUCLEOTIDE SEQUENCE</scope>
    <source>
        <strain evidence="1">CHK152-2994</strain>
    </source>
</reference>
<organism evidence="1 2">
    <name type="scientific">Candidatus Scatenecus faecavium</name>
    <dbReference type="NCBI Taxonomy" id="2840915"/>
    <lineage>
        <taxon>Bacteria</taxon>
        <taxon>Candidatus Scatenecus</taxon>
    </lineage>
</organism>
<protein>
    <recommendedName>
        <fullName evidence="3">Protein kinase domain-containing protein</fullName>
    </recommendedName>
</protein>
<evidence type="ECO:0000313" key="1">
    <source>
        <dbReference type="EMBL" id="HIS83386.1"/>
    </source>
</evidence>
<gene>
    <name evidence="1" type="ORF">IAD41_07260</name>
</gene>
<reference evidence="1" key="2">
    <citation type="journal article" date="2021" name="PeerJ">
        <title>Extensive microbial diversity within the chicken gut microbiome revealed by metagenomics and culture.</title>
        <authorList>
            <person name="Gilroy R."/>
            <person name="Ravi A."/>
            <person name="Getino M."/>
            <person name="Pursley I."/>
            <person name="Horton D.L."/>
            <person name="Alikhan N.F."/>
            <person name="Baker D."/>
            <person name="Gharbi K."/>
            <person name="Hall N."/>
            <person name="Watson M."/>
            <person name="Adriaenssens E.M."/>
            <person name="Foster-Nyarko E."/>
            <person name="Jarju S."/>
            <person name="Secka A."/>
            <person name="Antonio M."/>
            <person name="Oren A."/>
            <person name="Chaudhuri R.R."/>
            <person name="La Ragione R."/>
            <person name="Hildebrand F."/>
            <person name="Pallen M.J."/>
        </authorList>
    </citation>
    <scope>NUCLEOTIDE SEQUENCE</scope>
    <source>
        <strain evidence="1">CHK152-2994</strain>
    </source>
</reference>
<evidence type="ECO:0000313" key="2">
    <source>
        <dbReference type="Proteomes" id="UP000824139"/>
    </source>
</evidence>
<evidence type="ECO:0008006" key="3">
    <source>
        <dbReference type="Google" id="ProtNLM"/>
    </source>
</evidence>
<dbReference type="SUPFAM" id="SSF56112">
    <property type="entry name" value="Protein kinase-like (PK-like)"/>
    <property type="match status" value="1"/>
</dbReference>
<name>A0A9D1FXS3_9BACT</name>
<proteinExistence type="predicted"/>